<organism evidence="10 11">
    <name type="scientific">Varroa destructor</name>
    <name type="common">Honeybee mite</name>
    <dbReference type="NCBI Taxonomy" id="109461"/>
    <lineage>
        <taxon>Eukaryota</taxon>
        <taxon>Metazoa</taxon>
        <taxon>Ecdysozoa</taxon>
        <taxon>Arthropoda</taxon>
        <taxon>Chelicerata</taxon>
        <taxon>Arachnida</taxon>
        <taxon>Acari</taxon>
        <taxon>Parasitiformes</taxon>
        <taxon>Mesostigmata</taxon>
        <taxon>Gamasina</taxon>
        <taxon>Dermanyssoidea</taxon>
        <taxon>Varroidae</taxon>
        <taxon>Varroa</taxon>
    </lineage>
</organism>
<dbReference type="RefSeq" id="XP_022663255.1">
    <property type="nucleotide sequence ID" value="XM_022807520.1"/>
</dbReference>
<dbReference type="OrthoDB" id="2014905at2759"/>
<evidence type="ECO:0000256" key="6">
    <source>
        <dbReference type="ARBA" id="ARBA00023274"/>
    </source>
</evidence>
<dbReference type="Pfam" id="PF01783">
    <property type="entry name" value="Ribosomal_L32p"/>
    <property type="match status" value="1"/>
</dbReference>
<comment type="subcellular location">
    <subcellularLocation>
        <location evidence="1">Mitochondrion</location>
    </subcellularLocation>
</comment>
<proteinExistence type="inferred from homology"/>
<dbReference type="PANTHER" id="PTHR21026:SF2">
    <property type="entry name" value="LARGE RIBOSOMAL SUBUNIT PROTEIN BL32M"/>
    <property type="match status" value="1"/>
</dbReference>
<dbReference type="InterPro" id="IPR011332">
    <property type="entry name" value="Ribosomal_zn-bd"/>
</dbReference>
<comment type="similarity">
    <text evidence="2">Belongs to the bacterial ribosomal protein bL32 family.</text>
</comment>
<reference evidence="10" key="1">
    <citation type="submission" date="2021-01" db="UniProtKB">
        <authorList>
            <consortium name="EnsemblMetazoa"/>
        </authorList>
    </citation>
    <scope>IDENTIFICATION</scope>
</reference>
<dbReference type="AlphaFoldDB" id="A0A7M7KBG3"/>
<name>A0A7M7KBG3_VARDE</name>
<dbReference type="InterPro" id="IPR051991">
    <property type="entry name" value="Mitoribosomal_protein_bL32"/>
</dbReference>
<evidence type="ECO:0000313" key="10">
    <source>
        <dbReference type="EnsemblMetazoa" id="XP_022663255"/>
    </source>
</evidence>
<accession>A0A7M7KBG3</accession>
<dbReference type="EnsemblMetazoa" id="XM_022807520">
    <property type="protein sequence ID" value="XP_022663255"/>
    <property type="gene ID" value="LOC111251166"/>
</dbReference>
<evidence type="ECO:0000256" key="5">
    <source>
        <dbReference type="ARBA" id="ARBA00023128"/>
    </source>
</evidence>
<evidence type="ECO:0000256" key="7">
    <source>
        <dbReference type="ARBA" id="ARBA00039935"/>
    </source>
</evidence>
<dbReference type="FunCoup" id="A0A7M7KBG3">
    <property type="interactions" value="359"/>
</dbReference>
<dbReference type="SUPFAM" id="SSF57829">
    <property type="entry name" value="Zn-binding ribosomal proteins"/>
    <property type="match status" value="1"/>
</dbReference>
<dbReference type="PANTHER" id="PTHR21026">
    <property type="entry name" value="39S RIBOSOMAL PROTEIN L32, MITOCHONDRIAL"/>
    <property type="match status" value="1"/>
</dbReference>
<dbReference type="GO" id="GO:0006412">
    <property type="term" value="P:translation"/>
    <property type="evidence" value="ECO:0007669"/>
    <property type="project" value="InterPro"/>
</dbReference>
<evidence type="ECO:0000256" key="8">
    <source>
        <dbReference type="ARBA" id="ARBA00042577"/>
    </source>
</evidence>
<protein>
    <recommendedName>
        <fullName evidence="7">Large ribosomal subunit protein bL32m</fullName>
    </recommendedName>
    <alternativeName>
        <fullName evidence="8">39S ribosomal protein L32, mitochondrial</fullName>
    </alternativeName>
</protein>
<dbReference type="GO" id="GO:0005762">
    <property type="term" value="C:mitochondrial large ribosomal subunit"/>
    <property type="evidence" value="ECO:0007669"/>
    <property type="project" value="TreeGrafter"/>
</dbReference>
<keyword evidence="6" id="KW-0687">Ribonucleoprotein</keyword>
<keyword evidence="11" id="KW-1185">Reference proteome</keyword>
<dbReference type="InterPro" id="IPR002677">
    <property type="entry name" value="Ribosomal_bL32"/>
</dbReference>
<dbReference type="Proteomes" id="UP000594260">
    <property type="component" value="Unplaced"/>
</dbReference>
<evidence type="ECO:0000256" key="3">
    <source>
        <dbReference type="ARBA" id="ARBA00022946"/>
    </source>
</evidence>
<dbReference type="GO" id="GO:0003735">
    <property type="term" value="F:structural constituent of ribosome"/>
    <property type="evidence" value="ECO:0007669"/>
    <property type="project" value="InterPro"/>
</dbReference>
<evidence type="ECO:0000256" key="9">
    <source>
        <dbReference type="ARBA" id="ARBA00045766"/>
    </source>
</evidence>
<evidence type="ECO:0000313" key="11">
    <source>
        <dbReference type="Proteomes" id="UP000594260"/>
    </source>
</evidence>
<evidence type="ECO:0000256" key="4">
    <source>
        <dbReference type="ARBA" id="ARBA00022980"/>
    </source>
</evidence>
<dbReference type="KEGG" id="vde:111251166"/>
<comment type="function">
    <text evidence="9">Component of the mitochondrial large ribosomal subunit (mt-LSU). The mitochondrial ribosome (mitoribosome) is a large ribonucleoprotein complex responsible for the synthesis of proteins inside mitochondria.</text>
</comment>
<sequence length="232" mass="26321">MASLAENRSVTAFASATIHNDKRYANQNNAVVIPEVLPFIEIGSSCAQLVKHVIVSLVLSLKDDPRLLEQKAHHLLQDPSIQPALAGMSCTARSDDLRAAPAKSVLEDMREGILLAVQRNRRSVERRMWRRIGMPQFAHKLRRDLKCCVECGHMHEAHTLCGNCYMKIRIEAEAIQKAIVDSFSWNPIEQDVVVKYKGEEIRAEDKSKRIIEMPKERPKFFSNNLLEKGNHS</sequence>
<dbReference type="InParanoid" id="A0A7M7KBG3"/>
<keyword evidence="4" id="KW-0689">Ribosomal protein</keyword>
<keyword evidence="3" id="KW-0809">Transit peptide</keyword>
<evidence type="ECO:0000256" key="2">
    <source>
        <dbReference type="ARBA" id="ARBA00008560"/>
    </source>
</evidence>
<dbReference type="GeneID" id="111251166"/>
<evidence type="ECO:0000256" key="1">
    <source>
        <dbReference type="ARBA" id="ARBA00004173"/>
    </source>
</evidence>
<keyword evidence="5" id="KW-0496">Mitochondrion</keyword>
<dbReference type="CTD" id="64983"/>